<protein>
    <recommendedName>
        <fullName evidence="3">Reverse transcriptase zinc-binding domain-containing protein</fullName>
    </recommendedName>
</protein>
<evidence type="ECO:0000313" key="2">
    <source>
        <dbReference type="Proteomes" id="UP000265520"/>
    </source>
</evidence>
<reference evidence="1 2" key="1">
    <citation type="journal article" date="2018" name="Front. Plant Sci.">
        <title>Red Clover (Trifolium pratense) and Zigzag Clover (T. medium) - A Picture of Genomic Similarities and Differences.</title>
        <authorList>
            <person name="Dluhosova J."/>
            <person name="Istvanek J."/>
            <person name="Nedelnik J."/>
            <person name="Repkova J."/>
        </authorList>
    </citation>
    <scope>NUCLEOTIDE SEQUENCE [LARGE SCALE GENOMIC DNA]</scope>
    <source>
        <strain evidence="2">cv. 10/8</strain>
        <tissue evidence="1">Leaf</tissue>
    </source>
</reference>
<dbReference type="AlphaFoldDB" id="A0A392QAZ2"/>
<accession>A0A392QAZ2</accession>
<keyword evidence="2" id="KW-1185">Reference proteome</keyword>
<sequence>MEGTIRDMGVNTNESQGMFSVKVNYSIILNRLSPSFLPSDKAMVLSKVWASWAPLKVTLFSWQALLTRIPTKFNLLATAQGSDPLG</sequence>
<organism evidence="1 2">
    <name type="scientific">Trifolium medium</name>
    <dbReference type="NCBI Taxonomy" id="97028"/>
    <lineage>
        <taxon>Eukaryota</taxon>
        <taxon>Viridiplantae</taxon>
        <taxon>Streptophyta</taxon>
        <taxon>Embryophyta</taxon>
        <taxon>Tracheophyta</taxon>
        <taxon>Spermatophyta</taxon>
        <taxon>Magnoliopsida</taxon>
        <taxon>eudicotyledons</taxon>
        <taxon>Gunneridae</taxon>
        <taxon>Pentapetalae</taxon>
        <taxon>rosids</taxon>
        <taxon>fabids</taxon>
        <taxon>Fabales</taxon>
        <taxon>Fabaceae</taxon>
        <taxon>Papilionoideae</taxon>
        <taxon>50 kb inversion clade</taxon>
        <taxon>NPAAA clade</taxon>
        <taxon>Hologalegina</taxon>
        <taxon>IRL clade</taxon>
        <taxon>Trifolieae</taxon>
        <taxon>Trifolium</taxon>
    </lineage>
</organism>
<comment type="caution">
    <text evidence="1">The sequence shown here is derived from an EMBL/GenBank/DDBJ whole genome shotgun (WGS) entry which is preliminary data.</text>
</comment>
<evidence type="ECO:0000313" key="1">
    <source>
        <dbReference type="EMBL" id="MCI20435.1"/>
    </source>
</evidence>
<evidence type="ECO:0008006" key="3">
    <source>
        <dbReference type="Google" id="ProtNLM"/>
    </source>
</evidence>
<proteinExistence type="predicted"/>
<name>A0A392QAZ2_9FABA</name>
<dbReference type="EMBL" id="LXQA010119833">
    <property type="protein sequence ID" value="MCI20435.1"/>
    <property type="molecule type" value="Genomic_DNA"/>
</dbReference>
<dbReference type="Proteomes" id="UP000265520">
    <property type="component" value="Unassembled WGS sequence"/>
</dbReference>
<feature type="non-terminal residue" evidence="1">
    <location>
        <position position="86"/>
    </location>
</feature>